<comment type="subcellular location">
    <subcellularLocation>
        <location evidence="7">Cytoplasm</location>
    </subcellularLocation>
</comment>
<feature type="active site" description="Nucleophile" evidence="7">
    <location>
        <position position="173"/>
    </location>
</feature>
<name>A0A832WM55_9EURY</name>
<feature type="binding site" evidence="7">
    <location>
        <position position="162"/>
    </location>
    <ligand>
        <name>substrate</name>
    </ligand>
</feature>
<dbReference type="InterPro" id="IPR042195">
    <property type="entry name" value="ArgJ_beta_C"/>
</dbReference>
<dbReference type="GeneID" id="1476966"/>
<dbReference type="FunFam" id="3.10.20.340:FF:000001">
    <property type="entry name" value="Arginine biosynthesis bifunctional protein ArgJ, chloroplastic"/>
    <property type="match status" value="1"/>
</dbReference>
<evidence type="ECO:0000256" key="3">
    <source>
        <dbReference type="ARBA" id="ARBA00022605"/>
    </source>
</evidence>
<dbReference type="NCBIfam" id="TIGR00120">
    <property type="entry name" value="ArgJ"/>
    <property type="match status" value="1"/>
</dbReference>
<keyword evidence="2 7" id="KW-0055">Arginine biosynthesis</keyword>
<protein>
    <recommendedName>
        <fullName evidence="7">Glutamate N-acetyltransferase</fullName>
        <ecNumber evidence="7">2.3.1.35</ecNumber>
    </recommendedName>
    <alternativeName>
        <fullName evidence="7">Ornithine acetyltransferase</fullName>
        <shortName evidence="7">OATase</shortName>
    </alternativeName>
    <alternativeName>
        <fullName evidence="7">Ornithine transacetylase</fullName>
    </alternativeName>
    <component>
        <recommendedName>
            <fullName evidence="7">Glutamate N-acetyltransferase alpha chain</fullName>
        </recommendedName>
    </component>
    <component>
        <recommendedName>
            <fullName evidence="7">Glutamate N-acetyltransferase beta chain</fullName>
        </recommendedName>
    </component>
</protein>
<feature type="binding site" evidence="7">
    <location>
        <position position="387"/>
    </location>
    <ligand>
        <name>substrate</name>
    </ligand>
</feature>
<dbReference type="Pfam" id="PF01960">
    <property type="entry name" value="ArgJ"/>
    <property type="match status" value="1"/>
</dbReference>
<feature type="site" description="Involved in the stabilization of negative charge on the oxyanion by the formation of the oxyanion hole" evidence="7">
    <location>
        <position position="102"/>
    </location>
</feature>
<dbReference type="AlphaFoldDB" id="A0A832WM55"/>
<evidence type="ECO:0000313" key="8">
    <source>
        <dbReference type="EMBL" id="HII69907.1"/>
    </source>
</evidence>
<evidence type="ECO:0000256" key="6">
    <source>
        <dbReference type="ARBA" id="ARBA00023315"/>
    </source>
</evidence>
<dbReference type="GO" id="GO:0005737">
    <property type="term" value="C:cytoplasm"/>
    <property type="evidence" value="ECO:0007669"/>
    <property type="project" value="UniProtKB-SubCell"/>
</dbReference>
<dbReference type="EC" id="2.3.1.35" evidence="7"/>
<dbReference type="InterPro" id="IPR002813">
    <property type="entry name" value="Arg_biosynth_ArgJ"/>
</dbReference>
<dbReference type="PANTHER" id="PTHR23100:SF0">
    <property type="entry name" value="ARGININE BIOSYNTHESIS BIFUNCTIONAL PROTEIN ARGJ, MITOCHONDRIAL"/>
    <property type="match status" value="1"/>
</dbReference>
<evidence type="ECO:0000256" key="2">
    <source>
        <dbReference type="ARBA" id="ARBA00022571"/>
    </source>
</evidence>
<dbReference type="SUPFAM" id="SSF56266">
    <property type="entry name" value="DmpA/ArgJ-like"/>
    <property type="match status" value="1"/>
</dbReference>
<accession>A0A832WM55</accession>
<gene>
    <name evidence="7 8" type="primary">argJ</name>
    <name evidence="8" type="ORF">HA336_01575</name>
</gene>
<reference evidence="8" key="1">
    <citation type="journal article" date="2020" name="bioRxiv">
        <title>A rank-normalized archaeal taxonomy based on genome phylogeny resolves widespread incomplete and uneven classifications.</title>
        <authorList>
            <person name="Rinke C."/>
            <person name="Chuvochina M."/>
            <person name="Mussig A.J."/>
            <person name="Chaumeil P.-A."/>
            <person name="Waite D.W."/>
            <person name="Whitman W.B."/>
            <person name="Parks D.H."/>
            <person name="Hugenholtz P."/>
        </authorList>
    </citation>
    <scope>NUCLEOTIDE SEQUENCE</scope>
    <source>
        <strain evidence="8">UBA8853</strain>
    </source>
</reference>
<dbReference type="InterPro" id="IPR016117">
    <property type="entry name" value="ArgJ-like_dom_sf"/>
</dbReference>
<keyword evidence="4 7" id="KW-0808">Transferase</keyword>
<dbReference type="EMBL" id="DUJS01000002">
    <property type="protein sequence ID" value="HII69907.1"/>
    <property type="molecule type" value="Genomic_DNA"/>
</dbReference>
<comment type="subunit">
    <text evidence="7">Heterotetramer of two alpha and two beta chains.</text>
</comment>
<dbReference type="GO" id="GO:0006526">
    <property type="term" value="P:L-arginine biosynthetic process"/>
    <property type="evidence" value="ECO:0007669"/>
    <property type="project" value="UniProtKB-UniRule"/>
</dbReference>
<comment type="pathway">
    <text evidence="7">Amino-acid biosynthesis; L-arginine biosynthesis; L-ornithine and N-acetyl-L-glutamate from L-glutamate and N(2)-acetyl-L-ornithine (cyclic): step 1/1.</text>
</comment>
<comment type="function">
    <text evidence="7">Catalyzes the transfer of the acetyl group from N(2)-acetylornithine to glutamate, forming N-acetylglutamate and L-ornithine.</text>
</comment>
<dbReference type="GO" id="GO:0004042">
    <property type="term" value="F:L-glutamate N-acetyltransferase activity"/>
    <property type="evidence" value="ECO:0007669"/>
    <property type="project" value="TreeGrafter"/>
</dbReference>
<comment type="caution">
    <text evidence="8">The sequence shown here is derived from an EMBL/GenBank/DDBJ whole genome shotgun (WGS) entry which is preliminary data.</text>
</comment>
<dbReference type="Gene3D" id="3.60.70.12">
    <property type="entry name" value="L-amino peptidase D-ALA esterase/amidase"/>
    <property type="match status" value="1"/>
</dbReference>
<feature type="binding site" evidence="7">
    <location>
        <position position="257"/>
    </location>
    <ligand>
        <name>substrate</name>
    </ligand>
</feature>
<dbReference type="Gene3D" id="3.10.20.340">
    <property type="entry name" value="ArgJ beta chain, C-terminal domain"/>
    <property type="match status" value="1"/>
</dbReference>
<dbReference type="PANTHER" id="PTHR23100">
    <property type="entry name" value="ARGININE BIOSYNTHESIS BIFUNCTIONAL PROTEIN ARGJ"/>
    <property type="match status" value="1"/>
</dbReference>
<organism evidence="8 9">
    <name type="scientific">Methanopyrus kandleri</name>
    <dbReference type="NCBI Taxonomy" id="2320"/>
    <lineage>
        <taxon>Archaea</taxon>
        <taxon>Methanobacteriati</taxon>
        <taxon>Methanobacteriota</taxon>
        <taxon>Methanomada group</taxon>
        <taxon>Methanopyri</taxon>
        <taxon>Methanopyrales</taxon>
        <taxon>Methanopyraceae</taxon>
        <taxon>Methanopyrus</taxon>
    </lineage>
</organism>
<evidence type="ECO:0000256" key="5">
    <source>
        <dbReference type="ARBA" id="ARBA00022813"/>
    </source>
</evidence>
<feature type="chain" id="PRO_5044352618" description="Glutamate N-acetyltransferase beta chain" evidence="7">
    <location>
        <begin position="173"/>
        <end position="387"/>
    </location>
</feature>
<keyword evidence="6 7" id="KW-0012">Acyltransferase</keyword>
<evidence type="ECO:0000256" key="4">
    <source>
        <dbReference type="ARBA" id="ARBA00022679"/>
    </source>
</evidence>
<feature type="binding site" evidence="7">
    <location>
        <position position="382"/>
    </location>
    <ligand>
        <name>substrate</name>
    </ligand>
</feature>
<dbReference type="HAMAP" id="MF_01106">
    <property type="entry name" value="ArgJ"/>
    <property type="match status" value="1"/>
</dbReference>
<dbReference type="CDD" id="cd02152">
    <property type="entry name" value="OAT"/>
    <property type="match status" value="1"/>
</dbReference>
<sequence length="387" mass="41840">MRAPEGFLLGGIKREGIGVGLIFSERRCAVAGTFTENTLRAAPVEHSEEVCDRGVARGVIVNSGHANAMTGEEGYQDVLRTAEAIAELMGAPEDEIVVCSTGVIGERPPVDKIVRYAREVWEDIGPTERHVREFSRAIMTTDTEEKIALYEGDGWSLLGIAKGAGMIHPNMSTMLAFLLTDVGAKPKELQMWLRDVVNDTFNMITVDGDESTNDSVVLLANGSSNLKVGSDVTITEFQRALEEVCTELAEKIVRDGEGATKLMIVCVHGASNEVEARRAARAIASSNLVKAALFGENPNWGRIGAAVGAARVDVDPDELRIAFRSSEGEIVTYEGGPVDFDEEKAKRVLSASEVEIVVDLGVGDASARAWGCDLTYEYVRINAEYRT</sequence>
<evidence type="ECO:0000256" key="1">
    <source>
        <dbReference type="ARBA" id="ARBA00006774"/>
    </source>
</evidence>
<proteinExistence type="inferred from homology"/>
<keyword evidence="7" id="KW-0963">Cytoplasm</keyword>
<evidence type="ECO:0000256" key="7">
    <source>
        <dbReference type="HAMAP-Rule" id="MF_01106"/>
    </source>
</evidence>
<dbReference type="Proteomes" id="UP000619545">
    <property type="component" value="Unassembled WGS sequence"/>
</dbReference>
<feature type="chain" id="PRO_5044352617" description="Glutamate N-acetyltransferase alpha chain" evidence="7">
    <location>
        <begin position="1"/>
        <end position="172"/>
    </location>
</feature>
<evidence type="ECO:0000313" key="9">
    <source>
        <dbReference type="Proteomes" id="UP000619545"/>
    </source>
</evidence>
<dbReference type="OMA" id="WGRIVMA"/>
<feature type="site" description="Involved in the stabilization of negative charge on the oxyanion by the formation of the oxyanion hole" evidence="7">
    <location>
        <position position="101"/>
    </location>
</feature>
<keyword evidence="3 7" id="KW-0028">Amino-acid biosynthesis</keyword>
<dbReference type="GO" id="GO:0004358">
    <property type="term" value="F:L-glutamate N-acetyltransferase activity, acting on acetyl-L-ornithine as donor"/>
    <property type="evidence" value="ECO:0007669"/>
    <property type="project" value="UniProtKB-UniRule"/>
</dbReference>
<dbReference type="UniPathway" id="UPA00068">
    <property type="reaction ID" value="UER00106"/>
</dbReference>
<feature type="binding site" evidence="7">
    <location>
        <position position="173"/>
    </location>
    <ligand>
        <name>substrate</name>
    </ligand>
</feature>
<dbReference type="GO" id="GO:0006592">
    <property type="term" value="P:ornithine biosynthetic process"/>
    <property type="evidence" value="ECO:0007669"/>
    <property type="project" value="TreeGrafter"/>
</dbReference>
<keyword evidence="5 7" id="KW-0068">Autocatalytic cleavage</keyword>
<comment type="similarity">
    <text evidence="1 7">Belongs to the ArgJ family.</text>
</comment>
<dbReference type="SMR" id="A0A832WM55"/>
<dbReference type="RefSeq" id="WP_011019233.1">
    <property type="nucleotide sequence ID" value="NZ_DUJS01000002.1"/>
</dbReference>
<feature type="binding site" evidence="7">
    <location>
        <position position="140"/>
    </location>
    <ligand>
        <name>substrate</name>
    </ligand>
</feature>
<dbReference type="NCBIfam" id="NF003802">
    <property type="entry name" value="PRK05388.1"/>
    <property type="match status" value="1"/>
</dbReference>
<comment type="catalytic activity">
    <reaction evidence="7">
        <text>N(2)-acetyl-L-ornithine + L-glutamate = N-acetyl-L-glutamate + L-ornithine</text>
        <dbReference type="Rhea" id="RHEA:15349"/>
        <dbReference type="ChEBI" id="CHEBI:29985"/>
        <dbReference type="ChEBI" id="CHEBI:44337"/>
        <dbReference type="ChEBI" id="CHEBI:46911"/>
        <dbReference type="ChEBI" id="CHEBI:57805"/>
        <dbReference type="EC" id="2.3.1.35"/>
    </reaction>
</comment>
<comment type="caution">
    <text evidence="7">Lacks conserved residue(s) required for the propagation of feature annotation.</text>
</comment>